<keyword evidence="10 12" id="KW-1015">Disulfide bond</keyword>
<keyword evidence="9" id="KW-0130">Cell adhesion</keyword>
<dbReference type="Pfam" id="PF00058">
    <property type="entry name" value="Ldl_recept_b"/>
    <property type="match status" value="2"/>
</dbReference>
<dbReference type="SUPFAM" id="SSF54511">
    <property type="entry name" value="GFP-like"/>
    <property type="match status" value="1"/>
</dbReference>
<dbReference type="InterPro" id="IPR000742">
    <property type="entry name" value="EGF"/>
</dbReference>
<dbReference type="SUPFAM" id="SSF63825">
    <property type="entry name" value="YWTD domain"/>
    <property type="match status" value="1"/>
</dbReference>
<dbReference type="GO" id="GO:0007160">
    <property type="term" value="P:cell-matrix adhesion"/>
    <property type="evidence" value="ECO:0007669"/>
    <property type="project" value="InterPro"/>
</dbReference>
<dbReference type="PROSITE" id="PS01186">
    <property type="entry name" value="EGF_2"/>
    <property type="match status" value="8"/>
</dbReference>
<dbReference type="PROSITE" id="PS01187">
    <property type="entry name" value="EGF_CA"/>
    <property type="match status" value="1"/>
</dbReference>
<evidence type="ECO:0000256" key="12">
    <source>
        <dbReference type="PROSITE-ProRule" id="PRU00076"/>
    </source>
</evidence>
<dbReference type="InterPro" id="IPR000152">
    <property type="entry name" value="EGF-type_Asp/Asn_hydroxyl_site"/>
</dbReference>
<dbReference type="PROSITE" id="PS00010">
    <property type="entry name" value="ASX_HYDROXYL"/>
    <property type="match status" value="1"/>
</dbReference>
<dbReference type="SMART" id="SM00181">
    <property type="entry name" value="EGF"/>
    <property type="match status" value="11"/>
</dbReference>
<organism evidence="18 19">
    <name type="scientific">Amblyomma americanum</name>
    <name type="common">Lone star tick</name>
    <dbReference type="NCBI Taxonomy" id="6943"/>
    <lineage>
        <taxon>Eukaryota</taxon>
        <taxon>Metazoa</taxon>
        <taxon>Ecdysozoa</taxon>
        <taxon>Arthropoda</taxon>
        <taxon>Chelicerata</taxon>
        <taxon>Arachnida</taxon>
        <taxon>Acari</taxon>
        <taxon>Parasitiformes</taxon>
        <taxon>Ixodida</taxon>
        <taxon>Ixodoidea</taxon>
        <taxon>Ixodidae</taxon>
        <taxon>Amblyomminae</taxon>
        <taxon>Amblyomma</taxon>
    </lineage>
</organism>
<evidence type="ECO:0000256" key="4">
    <source>
        <dbReference type="ARBA" id="ARBA00022536"/>
    </source>
</evidence>
<accession>A0AAQ4FNU0</accession>
<dbReference type="InterPro" id="IPR000033">
    <property type="entry name" value="LDLR_classB_rpt"/>
</dbReference>
<feature type="signal peptide" evidence="14">
    <location>
        <begin position="1"/>
        <end position="28"/>
    </location>
</feature>
<dbReference type="Pfam" id="PF06119">
    <property type="entry name" value="NIDO"/>
    <property type="match status" value="1"/>
</dbReference>
<dbReference type="InterPro" id="IPR003886">
    <property type="entry name" value="NIDO_dom"/>
</dbReference>
<feature type="repeat" description="LDL-receptor class B" evidence="13">
    <location>
        <begin position="1045"/>
        <end position="1086"/>
    </location>
</feature>
<evidence type="ECO:0000256" key="13">
    <source>
        <dbReference type="PROSITE-ProRule" id="PRU00461"/>
    </source>
</evidence>
<comment type="caution">
    <text evidence="12">Lacks conserved residue(s) required for the propagation of feature annotation.</text>
</comment>
<dbReference type="CDD" id="cd00054">
    <property type="entry name" value="EGF_CA"/>
    <property type="match status" value="1"/>
</dbReference>
<feature type="disulfide bond" evidence="12">
    <location>
        <begin position="911"/>
        <end position="928"/>
    </location>
</feature>
<dbReference type="GO" id="GO:0060070">
    <property type="term" value="P:canonical Wnt signaling pathway"/>
    <property type="evidence" value="ECO:0007669"/>
    <property type="project" value="TreeGrafter"/>
</dbReference>
<evidence type="ECO:0000256" key="14">
    <source>
        <dbReference type="SAM" id="SignalP"/>
    </source>
</evidence>
<evidence type="ECO:0000259" key="16">
    <source>
        <dbReference type="PROSITE" id="PS50993"/>
    </source>
</evidence>
<comment type="caution">
    <text evidence="18">The sequence shown here is derived from an EMBL/GenBank/DDBJ whole genome shotgun (WGS) entry which is preliminary data.</text>
</comment>
<dbReference type="GO" id="GO:0017147">
    <property type="term" value="F:Wnt-protein binding"/>
    <property type="evidence" value="ECO:0007669"/>
    <property type="project" value="TreeGrafter"/>
</dbReference>
<name>A0AAQ4FNU0_AMBAM</name>
<evidence type="ECO:0000256" key="11">
    <source>
        <dbReference type="ARBA" id="ARBA00023180"/>
    </source>
</evidence>
<evidence type="ECO:0000256" key="8">
    <source>
        <dbReference type="ARBA" id="ARBA00022869"/>
    </source>
</evidence>
<protein>
    <recommendedName>
        <fullName evidence="20">Nidogen</fullName>
    </recommendedName>
</protein>
<dbReference type="FunFam" id="2.10.25.10:FF:000038">
    <property type="entry name" value="Fibrillin 2"/>
    <property type="match status" value="1"/>
</dbReference>
<feature type="domain" description="NIDO" evidence="17">
    <location>
        <begin position="103"/>
        <end position="257"/>
    </location>
</feature>
<dbReference type="InterPro" id="IPR049883">
    <property type="entry name" value="NOTCH1_EGF-like"/>
</dbReference>
<evidence type="ECO:0000256" key="7">
    <source>
        <dbReference type="ARBA" id="ARBA00022837"/>
    </source>
</evidence>
<feature type="domain" description="EGF-like" evidence="15">
    <location>
        <begin position="947"/>
        <end position="992"/>
    </location>
</feature>
<feature type="repeat" description="LDL-receptor class B" evidence="13">
    <location>
        <begin position="1087"/>
        <end position="1129"/>
    </location>
</feature>
<feature type="domain" description="Nidogen G2 beta-barrel" evidence="16">
    <location>
        <begin position="316"/>
        <end position="557"/>
    </location>
</feature>
<dbReference type="InterPro" id="IPR009017">
    <property type="entry name" value="GFP"/>
</dbReference>
<dbReference type="EMBL" id="JARKHS020000813">
    <property type="protein sequence ID" value="KAK8788431.1"/>
    <property type="molecule type" value="Genomic_DNA"/>
</dbReference>
<dbReference type="Gene3D" id="2.10.25.10">
    <property type="entry name" value="Laminin"/>
    <property type="match status" value="10"/>
</dbReference>
<dbReference type="InterPro" id="IPR024731">
    <property type="entry name" value="NELL2-like_EGF"/>
</dbReference>
<dbReference type="InterPro" id="IPR011042">
    <property type="entry name" value="6-blade_b-propeller_TolB-like"/>
</dbReference>
<evidence type="ECO:0000256" key="9">
    <source>
        <dbReference type="ARBA" id="ARBA00022889"/>
    </source>
</evidence>
<dbReference type="Pfam" id="PF07645">
    <property type="entry name" value="EGF_CA"/>
    <property type="match status" value="1"/>
</dbReference>
<evidence type="ECO:0000256" key="3">
    <source>
        <dbReference type="ARBA" id="ARBA00022530"/>
    </source>
</evidence>
<evidence type="ECO:0000259" key="15">
    <source>
        <dbReference type="PROSITE" id="PS50026"/>
    </source>
</evidence>
<evidence type="ECO:0000259" key="17">
    <source>
        <dbReference type="PROSITE" id="PS51220"/>
    </source>
</evidence>
<dbReference type="SMART" id="SM00539">
    <property type="entry name" value="NIDO"/>
    <property type="match status" value="1"/>
</dbReference>
<keyword evidence="6" id="KW-0677">Repeat</keyword>
<dbReference type="SMART" id="SM00682">
    <property type="entry name" value="G2F"/>
    <property type="match status" value="1"/>
</dbReference>
<dbReference type="PROSITE" id="PS51120">
    <property type="entry name" value="LDLRB"/>
    <property type="match status" value="3"/>
</dbReference>
<keyword evidence="7" id="KW-0106">Calcium</keyword>
<dbReference type="PANTHER" id="PTHR46513">
    <property type="entry name" value="VITELLOGENIN RECEPTOR-LIKE PROTEIN-RELATED-RELATED"/>
    <property type="match status" value="1"/>
</dbReference>
<evidence type="ECO:0000256" key="5">
    <source>
        <dbReference type="ARBA" id="ARBA00022729"/>
    </source>
</evidence>
<feature type="domain" description="EGF-like" evidence="15">
    <location>
        <begin position="681"/>
        <end position="723"/>
    </location>
</feature>
<dbReference type="Gene3D" id="2.120.10.30">
    <property type="entry name" value="TolB, C-terminal domain"/>
    <property type="match status" value="1"/>
</dbReference>
<feature type="domain" description="EGF-like" evidence="15">
    <location>
        <begin position="770"/>
        <end position="811"/>
    </location>
</feature>
<dbReference type="GO" id="GO:0005509">
    <property type="term" value="F:calcium ion binding"/>
    <property type="evidence" value="ECO:0007669"/>
    <property type="project" value="InterPro"/>
</dbReference>
<dbReference type="InterPro" id="IPR001881">
    <property type="entry name" value="EGF-like_Ca-bd_dom"/>
</dbReference>
<dbReference type="Proteomes" id="UP001321473">
    <property type="component" value="Unassembled WGS sequence"/>
</dbReference>
<dbReference type="InterPro" id="IPR009030">
    <property type="entry name" value="Growth_fac_rcpt_cys_sf"/>
</dbReference>
<feature type="domain" description="EGF-like" evidence="15">
    <location>
        <begin position="639"/>
        <end position="679"/>
    </location>
</feature>
<feature type="disulfide bond" evidence="12">
    <location>
        <begin position="823"/>
        <end position="840"/>
    </location>
</feature>
<dbReference type="PROSITE" id="PS50993">
    <property type="entry name" value="NIDOGEN_G2"/>
    <property type="match status" value="1"/>
</dbReference>
<evidence type="ECO:0000256" key="1">
    <source>
        <dbReference type="ARBA" id="ARBA00004302"/>
    </source>
</evidence>
<feature type="domain" description="EGF-like" evidence="15">
    <location>
        <begin position="901"/>
        <end position="942"/>
    </location>
</feature>
<feature type="domain" description="EGF-like" evidence="15">
    <location>
        <begin position="596"/>
        <end position="636"/>
    </location>
</feature>
<keyword evidence="19" id="KW-1185">Reference proteome</keyword>
<keyword evidence="11" id="KW-0325">Glycoprotein</keyword>
<dbReference type="SUPFAM" id="SSF57184">
    <property type="entry name" value="Growth factor receptor domain"/>
    <property type="match status" value="3"/>
</dbReference>
<dbReference type="Gene3D" id="2.40.155.10">
    <property type="entry name" value="Green fluorescent protein"/>
    <property type="match status" value="1"/>
</dbReference>
<evidence type="ECO:0000256" key="6">
    <source>
        <dbReference type="ARBA" id="ARBA00022737"/>
    </source>
</evidence>
<keyword evidence="5 14" id="KW-0732">Signal</keyword>
<evidence type="ECO:0000256" key="10">
    <source>
        <dbReference type="ARBA" id="ARBA00023157"/>
    </source>
</evidence>
<dbReference type="GO" id="GO:0042813">
    <property type="term" value="F:Wnt receptor activity"/>
    <property type="evidence" value="ECO:0007669"/>
    <property type="project" value="TreeGrafter"/>
</dbReference>
<dbReference type="FunFam" id="2.120.10.30:FF:000241">
    <property type="entry name" value="Low-density lipoprotein receptor-related protein 6"/>
    <property type="match status" value="1"/>
</dbReference>
<dbReference type="SMART" id="SM00179">
    <property type="entry name" value="EGF_CA"/>
    <property type="match status" value="3"/>
</dbReference>
<keyword evidence="3" id="KW-0272">Extracellular matrix</keyword>
<feature type="chain" id="PRO_5043023033" description="Nidogen" evidence="14">
    <location>
        <begin position="29"/>
        <end position="1303"/>
    </location>
</feature>
<dbReference type="GO" id="GO:0005604">
    <property type="term" value="C:basement membrane"/>
    <property type="evidence" value="ECO:0007669"/>
    <property type="project" value="UniProtKB-SubCell"/>
</dbReference>
<keyword evidence="8" id="KW-0084">Basement membrane</keyword>
<gene>
    <name evidence="18" type="ORF">V5799_021794</name>
</gene>
<feature type="disulfide bond" evidence="12">
    <location>
        <begin position="780"/>
        <end position="797"/>
    </location>
</feature>
<keyword evidence="4 12" id="KW-0245">EGF-like domain</keyword>
<dbReference type="Pfam" id="PF07474">
    <property type="entry name" value="G2F"/>
    <property type="match status" value="1"/>
</dbReference>
<dbReference type="InterPro" id="IPR018097">
    <property type="entry name" value="EGF_Ca-bd_CS"/>
</dbReference>
<evidence type="ECO:0000256" key="2">
    <source>
        <dbReference type="ARBA" id="ARBA00022525"/>
    </source>
</evidence>
<dbReference type="InterPro" id="IPR050778">
    <property type="entry name" value="Cueball_EGF_LRP_Nidogen"/>
</dbReference>
<dbReference type="GO" id="GO:0005886">
    <property type="term" value="C:plasma membrane"/>
    <property type="evidence" value="ECO:0007669"/>
    <property type="project" value="TreeGrafter"/>
</dbReference>
<proteinExistence type="predicted"/>
<feature type="disulfide bond" evidence="12">
    <location>
        <begin position="692"/>
        <end position="709"/>
    </location>
</feature>
<dbReference type="InterPro" id="IPR006605">
    <property type="entry name" value="G2_nidogen/fibulin_G2F"/>
</dbReference>
<dbReference type="PANTHER" id="PTHR46513:SF13">
    <property type="entry name" value="EGF-LIKE DOMAIN-CONTAINING PROTEIN"/>
    <property type="match status" value="1"/>
</dbReference>
<dbReference type="Pfam" id="PF12947">
    <property type="entry name" value="EGF_3"/>
    <property type="match status" value="3"/>
</dbReference>
<keyword evidence="2" id="KW-0964">Secreted</keyword>
<dbReference type="PROSITE" id="PS50026">
    <property type="entry name" value="EGF_3"/>
    <property type="match status" value="8"/>
</dbReference>
<evidence type="ECO:0000313" key="18">
    <source>
        <dbReference type="EMBL" id="KAK8788431.1"/>
    </source>
</evidence>
<sequence>MACGSGSASTCHCTVLLLALLLQGSVNSLSVSDLFPYGVNQDQSLPRENDISSAEVQLSSPITFYGTEYSTLYVNDNGIVSFLTEVPSFFSAPFPLRYPIIAPLYSDVDTREAGRVFYRETQEPSLLARFERLVASNFAAGSAFRARSLFVATWDAVGHYERRSDKLNTFQVVVGSSSEGAGETYALLLYPRGGLQWVVGDGKNPVLPDAKAQAGFMAGDEHRFTALRGSGTDHVINLDRMSNTAEPGQWLYRISGHEAVGPDLVSADLLSGGNTCSTAREPCPPSTECRDFETGFCCHCERGFFGNGKNCIANGLPQRVTGKLTGSLNGQVISGEVDFHSYVDTANGRTYTALSRVTPTSLGSDLRALLALGDIIGWLFALPHDERARSGFVLTGGECNLTSEVRFKQTGHHVTILGSFQGFDVFNMMKVHLEVRGSLPSVAQGSGVTVADFTQDYNLVGPGHVRRKKGSPTARQRSVIKSHLSHSFQLEGSSLPMEYMVDTSVTFSQCPHAPPADSAQQRVHVSRNFIDFDTKDSIVRYAQTTKVSAVDGSNPCLGVECGEHSSCVADGTEHRCQCDAGYETLHNRDRSSACVDVNECQTGRHNCHVHAECVNLNGGFACRCQPGYSGDGANCQRLPEATCASLRCDPAAECVQPTPRHPPQCRCPVGYTGDGTTCVPEATDCRQMPLMCHVNAQCQYDARTRTYGCRCPVGWRGDGTFCVEQSCLEADDCHEDAQCVYDRLVDSHYCACNPGFSGDGYACYPQGGGAGRGCNSHSECHPRAQCVFNASVGHYRCRCVPGFRGDGYDCVQSQSGCETSQDCAPVGGACVVSADGRRACRCMDGFEGDGQRCQPVDECSTPDQCDPHAQCGYDGQRYRCQCGQGYEGDGKTCRPIGGGEGALPCNVAHNCGPYAQCVYDPSARSHRCVCEPGTDGDGYVCRPAAVRPLSCLDDPSLCSRNADCVARNAQGLGLSHVCQCQPGFTGDGKTCAPAPRASGEEYLLFGQGMSILQMPLNPTKSNPGKLLLMEQHQTVVGITADCVEERIYWTDAASGAVRRAYYNGSSPEMFRTGLRSPEGIALDWASRNVFWTDSMDDTVEVASLDGAYHHVIVSTGLVNPRGIAVHPALGRLYWTDWDRQSPRIESCHMDGSGRMVLVQGGGLETPNMLAIDLEHNDLCWTDAGRRTIECVNLNGQGRRTVFTPAQYPFGLALAAGRVYWTDWSIPFIHMVDRNGGTAEPFKLPLGGNGKLYGITAVSERCPQLANACSHLNGGCRHLCLPSGQWGRTCHCGGNSTACNEVSA</sequence>
<feature type="disulfide bond" evidence="12">
    <location>
        <begin position="648"/>
        <end position="665"/>
    </location>
</feature>
<dbReference type="SMART" id="SM00135">
    <property type="entry name" value="LY"/>
    <property type="match status" value="5"/>
</dbReference>
<dbReference type="CDD" id="cd00053">
    <property type="entry name" value="EGF"/>
    <property type="match status" value="2"/>
</dbReference>
<feature type="domain" description="EGF-like" evidence="15">
    <location>
        <begin position="855"/>
        <end position="894"/>
    </location>
</feature>
<dbReference type="PROSITE" id="PS51220">
    <property type="entry name" value="NIDO"/>
    <property type="match status" value="1"/>
</dbReference>
<reference evidence="18 19" key="1">
    <citation type="journal article" date="2023" name="Arcadia Sci">
        <title>De novo assembly of a long-read Amblyomma americanum tick genome.</title>
        <authorList>
            <person name="Chou S."/>
            <person name="Poskanzer K.E."/>
            <person name="Rollins M."/>
            <person name="Thuy-Boun P.S."/>
        </authorList>
    </citation>
    <scope>NUCLEOTIDE SEQUENCE [LARGE SCALE GENOMIC DNA]</scope>
    <source>
        <strain evidence="18">F_SG_1</strain>
        <tissue evidence="18">Salivary glands</tissue>
    </source>
</reference>
<feature type="repeat" description="LDL-receptor class B" evidence="13">
    <location>
        <begin position="1130"/>
        <end position="1175"/>
    </location>
</feature>
<feature type="domain" description="EGF-like" evidence="15">
    <location>
        <begin position="813"/>
        <end position="854"/>
    </location>
</feature>
<evidence type="ECO:0000313" key="19">
    <source>
        <dbReference type="Proteomes" id="UP001321473"/>
    </source>
</evidence>
<comment type="subcellular location">
    <subcellularLocation>
        <location evidence="1">Secreted</location>
        <location evidence="1">Extracellular space</location>
        <location evidence="1">Extracellular matrix</location>
        <location evidence="1">Basement membrane</location>
    </subcellularLocation>
</comment>
<evidence type="ECO:0008006" key="20">
    <source>
        <dbReference type="Google" id="ProtNLM"/>
    </source>
</evidence>